<evidence type="ECO:0000313" key="1">
    <source>
        <dbReference type="EMBL" id="GFH50957.1"/>
    </source>
</evidence>
<gene>
    <name evidence="1" type="ORF">CTEN210_07433</name>
</gene>
<dbReference type="EMBL" id="BLLK01000045">
    <property type="protein sequence ID" value="GFH50957.1"/>
    <property type="molecule type" value="Genomic_DNA"/>
</dbReference>
<dbReference type="PANTHER" id="PTHR34044">
    <property type="entry name" value="NUCLEAR PROTEIN"/>
    <property type="match status" value="1"/>
</dbReference>
<dbReference type="PANTHER" id="PTHR34044:SF3">
    <property type="entry name" value="KETOPANTOATE REDUCTASE N-TERMINAL DOMAIN-CONTAINING PROTEIN"/>
    <property type="match status" value="1"/>
</dbReference>
<evidence type="ECO:0000313" key="2">
    <source>
        <dbReference type="Proteomes" id="UP001054902"/>
    </source>
</evidence>
<evidence type="ECO:0008006" key="3">
    <source>
        <dbReference type="Google" id="ProtNLM"/>
    </source>
</evidence>
<proteinExistence type="predicted"/>
<accession>A0AAD3H541</accession>
<dbReference type="AlphaFoldDB" id="A0AAD3H541"/>
<comment type="caution">
    <text evidence="1">The sequence shown here is derived from an EMBL/GenBank/DDBJ whole genome shotgun (WGS) entry which is preliminary data.</text>
</comment>
<protein>
    <recommendedName>
        <fullName evidence="3">Ketopantoate reductase C-terminal domain-containing protein</fullName>
    </recommendedName>
</protein>
<reference evidence="1 2" key="1">
    <citation type="journal article" date="2021" name="Sci. Rep.">
        <title>The genome of the diatom Chaetoceros tenuissimus carries an ancient integrated fragment of an extant virus.</title>
        <authorList>
            <person name="Hongo Y."/>
            <person name="Kimura K."/>
            <person name="Takaki Y."/>
            <person name="Yoshida Y."/>
            <person name="Baba S."/>
            <person name="Kobayashi G."/>
            <person name="Nagasaki K."/>
            <person name="Hano T."/>
            <person name="Tomaru Y."/>
        </authorList>
    </citation>
    <scope>NUCLEOTIDE SEQUENCE [LARGE SCALE GENOMIC DNA]</scope>
    <source>
        <strain evidence="1 2">NIES-3715</strain>
    </source>
</reference>
<sequence>MVASTPTSDDFKGEVVGANGRIGSFLLRSVDDYATVSKDQVPGSYSQVGSPILVAVPATQISNVIDSTPISRRNDLIFVTNGIPSDFLSNPKTKIRYDGIDKDLVTTSVPHFGVLGIGSDPISNESSPPTFIHGKNAKLLDDILSSSGLNTSIVQESQEVDAKAIRKLLWVSAMWLLCHDSKIGNTDDFQPLTVKQVHEQRGEALNDILEELLPVANLLLQKYYPHNEEYTDKHLSVGEVSKYMQDYSFSMPTAIPNKMLAIDEFAQRNGNLLAMKKFIKQPIHEERIINVVGFIPKEGY</sequence>
<organism evidence="1 2">
    <name type="scientific">Chaetoceros tenuissimus</name>
    <dbReference type="NCBI Taxonomy" id="426638"/>
    <lineage>
        <taxon>Eukaryota</taxon>
        <taxon>Sar</taxon>
        <taxon>Stramenopiles</taxon>
        <taxon>Ochrophyta</taxon>
        <taxon>Bacillariophyta</taxon>
        <taxon>Coscinodiscophyceae</taxon>
        <taxon>Chaetocerotophycidae</taxon>
        <taxon>Chaetocerotales</taxon>
        <taxon>Chaetocerotaceae</taxon>
        <taxon>Chaetoceros</taxon>
    </lineage>
</organism>
<keyword evidence="2" id="KW-1185">Reference proteome</keyword>
<dbReference type="Proteomes" id="UP001054902">
    <property type="component" value="Unassembled WGS sequence"/>
</dbReference>
<name>A0AAD3H541_9STRA</name>